<name>S2EPY9_9ARCH</name>
<reference evidence="2 3" key="1">
    <citation type="journal article" date="2012" name="J. Bacteriol.">
        <title>Genome Sequence of "Candidatus Nitrosoarchaeum limnia" BG20, a Low-Salinity Ammonia-Oxidizing Archaeon from the San Francisco Bay Estuary.</title>
        <authorList>
            <person name="Mosier A.C."/>
            <person name="Allen E.E."/>
            <person name="Kim M."/>
            <person name="Ferriera S."/>
            <person name="Francis C.A."/>
        </authorList>
    </citation>
    <scope>NUCLEOTIDE SEQUENCE [LARGE SCALE GENOMIC DNA]</scope>
    <source>
        <strain evidence="2 3">BG20</strain>
    </source>
</reference>
<comment type="caution">
    <text evidence="2">The sequence shown here is derived from an EMBL/GenBank/DDBJ whole genome shotgun (WGS) entry which is preliminary data.</text>
</comment>
<dbReference type="EMBL" id="AHJG01000045">
    <property type="protein sequence ID" value="EPA06497.1"/>
    <property type="molecule type" value="Genomic_DNA"/>
</dbReference>
<dbReference type="Proteomes" id="UP000014065">
    <property type="component" value="Unassembled WGS sequence"/>
</dbReference>
<accession>S2EPY9</accession>
<feature type="transmembrane region" description="Helical" evidence="1">
    <location>
        <begin position="21"/>
        <end position="43"/>
    </location>
</feature>
<keyword evidence="3" id="KW-1185">Reference proteome</keyword>
<evidence type="ECO:0000313" key="3">
    <source>
        <dbReference type="Proteomes" id="UP000014065"/>
    </source>
</evidence>
<dbReference type="AlphaFoldDB" id="S2EPY9"/>
<evidence type="ECO:0000256" key="1">
    <source>
        <dbReference type="SAM" id="Phobius"/>
    </source>
</evidence>
<keyword evidence="1" id="KW-0812">Transmembrane</keyword>
<proteinExistence type="predicted"/>
<gene>
    <name evidence="2" type="ORF">BG20_I1435</name>
</gene>
<evidence type="ECO:0000313" key="2">
    <source>
        <dbReference type="EMBL" id="EPA06497.1"/>
    </source>
</evidence>
<protein>
    <submittedName>
        <fullName evidence="2">Uncharacterized protein</fullName>
    </submittedName>
</protein>
<organism evidence="2 3">
    <name type="scientific">Candidatus Nitrosarchaeum limnium BG20</name>
    <dbReference type="NCBI Taxonomy" id="859192"/>
    <lineage>
        <taxon>Archaea</taxon>
        <taxon>Nitrososphaerota</taxon>
        <taxon>Nitrososphaeria</taxon>
        <taxon>Nitrosopumilales</taxon>
        <taxon>Nitrosopumilaceae</taxon>
        <taxon>Nitrosarchaeum</taxon>
    </lineage>
</organism>
<sequence length="68" mass="7617">MLESSSAFTSVITNIDISRSIANTIFNFILIIRSVIIKIKWLFNENNDSFLASIQIQTTGKGLKHGMN</sequence>
<keyword evidence="1" id="KW-1133">Transmembrane helix</keyword>
<keyword evidence="1" id="KW-0472">Membrane</keyword>